<organism evidence="1">
    <name type="scientific">hydrothermal vent metagenome</name>
    <dbReference type="NCBI Taxonomy" id="652676"/>
    <lineage>
        <taxon>unclassified sequences</taxon>
        <taxon>metagenomes</taxon>
        <taxon>ecological metagenomes</taxon>
    </lineage>
</organism>
<dbReference type="Gene3D" id="2.60.120.620">
    <property type="entry name" value="q2cbj1_9rhob like domain"/>
    <property type="match status" value="1"/>
</dbReference>
<proteinExistence type="predicted"/>
<feature type="non-terminal residue" evidence="1">
    <location>
        <position position="188"/>
    </location>
</feature>
<dbReference type="SUPFAM" id="SSF51197">
    <property type="entry name" value="Clavaminate synthase-like"/>
    <property type="match status" value="1"/>
</dbReference>
<evidence type="ECO:0008006" key="2">
    <source>
        <dbReference type="Google" id="ProtNLM"/>
    </source>
</evidence>
<sequence>MTPNYYTSGVYVADNALDLALINAALEGAIEIINGNYDTGVPPWGALNLNDNTKLQRVLQVHLASRKILKLLKFSRIGEVAAELTQSTTIKIWGTQLYIKPKNTPQSVVGFHRDYQHMPYFSSGVLTAWIPLTEIVQQAGPLIYIIGSHNWQNSLPSSGGQVESIKEQKEKLKLESQNESWSEYSAVI</sequence>
<dbReference type="AlphaFoldDB" id="A0A3B0WP77"/>
<name>A0A3B0WP77_9ZZZZ</name>
<evidence type="ECO:0000313" key="1">
    <source>
        <dbReference type="EMBL" id="VAW57785.1"/>
    </source>
</evidence>
<protein>
    <recommendedName>
        <fullName evidence="2">Phytanoyl-CoA dioxygenase</fullName>
    </recommendedName>
</protein>
<dbReference type="InterPro" id="IPR008775">
    <property type="entry name" value="Phytyl_CoA_dOase-like"/>
</dbReference>
<accession>A0A3B0WP77</accession>
<gene>
    <name evidence="1" type="ORF">MNBD_GAMMA07-1505</name>
</gene>
<dbReference type="EMBL" id="UOFF01000456">
    <property type="protein sequence ID" value="VAW57785.1"/>
    <property type="molecule type" value="Genomic_DNA"/>
</dbReference>
<reference evidence="1" key="1">
    <citation type="submission" date="2018-06" db="EMBL/GenBank/DDBJ databases">
        <authorList>
            <person name="Zhirakovskaya E."/>
        </authorList>
    </citation>
    <scope>NUCLEOTIDE SEQUENCE</scope>
</reference>
<dbReference type="Pfam" id="PF05721">
    <property type="entry name" value="PhyH"/>
    <property type="match status" value="1"/>
</dbReference>